<comment type="function">
    <text evidence="9">The M ring may be actively involved in energy transduction.</text>
</comment>
<keyword evidence="8 9" id="KW-0975">Bacterial flagellum</keyword>
<sequence>MPRPVTNALQSLGRGIQSFSVAQRTVAIIGIAVLVLGISALTMWASKPAYTPLFSGLSGADASSIVDQLRTDSIDYQLSDGGATILVPEASVYDERLKAAAAGLPTSSTGGYALLDKMGVTSSEFQQSVTYKRAIEGELANTIGAMKGVKTASVRLAIPKDSVFVSEKSDPTASVFVATENGVNLSSDQVQAIVHLTSASIEGMKPADVAVIDAKGIVLSAVGTGTTGGADQQASDYEQRVRGAVQAMLDRVVGPGNATVVVAADMSAQSAQRVEESFTTPTNAPSLNEAVKTETYSGTGGAAGSAAGVLGPDNIAVPAGAGKDGTFTSSDTTKNNAVNKVTETRTIPAGSMNRQTVSVALNKDAAAKLNISDVTSLVSSAAGIDTKRGDAVTVQVVSFNGAGAADAATALAAADASAAADRFAGILRVAIITVGTVLTFMLGLLLYARRSRRQSREAIELDEMIEARPVLTAPVVPFPMPAAATPLYIDPTPTVAFAGLPDADRMRVEIDALAQRDPGKTAEYLRSLMDDRQPV</sequence>
<dbReference type="Proteomes" id="UP000297403">
    <property type="component" value="Unassembled WGS sequence"/>
</dbReference>
<dbReference type="GO" id="GO:0071973">
    <property type="term" value="P:bacterial-type flagellum-dependent cell motility"/>
    <property type="evidence" value="ECO:0007669"/>
    <property type="project" value="InterPro"/>
</dbReference>
<dbReference type="EMBL" id="SOFY01000011">
    <property type="protein sequence ID" value="TFC52107.1"/>
    <property type="molecule type" value="Genomic_DNA"/>
</dbReference>
<evidence type="ECO:0000256" key="2">
    <source>
        <dbReference type="ARBA" id="ARBA00004651"/>
    </source>
</evidence>
<dbReference type="AlphaFoldDB" id="A0AAQ2HGI2"/>
<keyword evidence="5 10" id="KW-0812">Transmembrane</keyword>
<comment type="subcellular location">
    <subcellularLocation>
        <location evidence="1 9">Bacterial flagellum basal body</location>
    </subcellularLocation>
    <subcellularLocation>
        <location evidence="2">Cell membrane</location>
        <topology evidence="2">Multi-pass membrane protein</topology>
    </subcellularLocation>
</comment>
<keyword evidence="13" id="KW-0966">Cell projection</keyword>
<evidence type="ECO:0000256" key="1">
    <source>
        <dbReference type="ARBA" id="ARBA00004117"/>
    </source>
</evidence>
<dbReference type="NCBIfam" id="TIGR00206">
    <property type="entry name" value="fliF"/>
    <property type="match status" value="1"/>
</dbReference>
<keyword evidence="6 10" id="KW-1133">Transmembrane helix</keyword>
<dbReference type="InterPro" id="IPR013556">
    <property type="entry name" value="Flag_M-ring_C"/>
</dbReference>
<evidence type="ECO:0000256" key="7">
    <source>
        <dbReference type="ARBA" id="ARBA00023136"/>
    </source>
</evidence>
<proteinExistence type="inferred from homology"/>
<dbReference type="PRINTS" id="PR01009">
    <property type="entry name" value="FLGMRINGFLIF"/>
</dbReference>
<gene>
    <name evidence="13" type="primary">fliF</name>
    <name evidence="13" type="ORF">E3O49_02150</name>
</gene>
<accession>A0AAQ2HGI2</accession>
<feature type="transmembrane region" description="Helical" evidence="10">
    <location>
        <begin position="21"/>
        <end position="45"/>
    </location>
</feature>
<keyword evidence="4" id="KW-1003">Cell membrane</keyword>
<evidence type="ECO:0000259" key="12">
    <source>
        <dbReference type="Pfam" id="PF08345"/>
    </source>
</evidence>
<keyword evidence="14" id="KW-1185">Reference proteome</keyword>
<evidence type="ECO:0000313" key="13">
    <source>
        <dbReference type="EMBL" id="TFC52107.1"/>
    </source>
</evidence>
<dbReference type="InterPro" id="IPR043427">
    <property type="entry name" value="YscJ/FliF"/>
</dbReference>
<dbReference type="PANTHER" id="PTHR30046:SF0">
    <property type="entry name" value="FLAGELLAR M-RING PROTEIN"/>
    <property type="match status" value="1"/>
</dbReference>
<evidence type="ECO:0000256" key="5">
    <source>
        <dbReference type="ARBA" id="ARBA00022692"/>
    </source>
</evidence>
<evidence type="ECO:0000259" key="11">
    <source>
        <dbReference type="Pfam" id="PF01514"/>
    </source>
</evidence>
<keyword evidence="13" id="KW-0282">Flagellum</keyword>
<evidence type="ECO:0000256" key="9">
    <source>
        <dbReference type="PIRNR" id="PIRNR004862"/>
    </source>
</evidence>
<dbReference type="InterPro" id="IPR006182">
    <property type="entry name" value="FliF_N_dom"/>
</dbReference>
<dbReference type="GO" id="GO:0003774">
    <property type="term" value="F:cytoskeletal motor activity"/>
    <property type="evidence" value="ECO:0007669"/>
    <property type="project" value="InterPro"/>
</dbReference>
<comment type="caution">
    <text evidence="13">The sequence shown here is derived from an EMBL/GenBank/DDBJ whole genome shotgun (WGS) entry which is preliminary data.</text>
</comment>
<name>A0AAQ2HGI2_9MICO</name>
<evidence type="ECO:0000256" key="6">
    <source>
        <dbReference type="ARBA" id="ARBA00022989"/>
    </source>
</evidence>
<dbReference type="GO" id="GO:0005886">
    <property type="term" value="C:plasma membrane"/>
    <property type="evidence" value="ECO:0007669"/>
    <property type="project" value="UniProtKB-SubCell"/>
</dbReference>
<evidence type="ECO:0000256" key="3">
    <source>
        <dbReference type="ARBA" id="ARBA00007971"/>
    </source>
</evidence>
<evidence type="ECO:0000256" key="8">
    <source>
        <dbReference type="ARBA" id="ARBA00023143"/>
    </source>
</evidence>
<dbReference type="PANTHER" id="PTHR30046">
    <property type="entry name" value="FLAGELLAR M-RING PROTEIN"/>
    <property type="match status" value="1"/>
</dbReference>
<evidence type="ECO:0000313" key="14">
    <source>
        <dbReference type="Proteomes" id="UP000297403"/>
    </source>
</evidence>
<dbReference type="GO" id="GO:0009431">
    <property type="term" value="C:bacterial-type flagellum basal body, MS ring"/>
    <property type="evidence" value="ECO:0007669"/>
    <property type="project" value="InterPro"/>
</dbReference>
<dbReference type="RefSeq" id="WP_134406110.1">
    <property type="nucleotide sequence ID" value="NZ_SOFY01000011.1"/>
</dbReference>
<evidence type="ECO:0000256" key="4">
    <source>
        <dbReference type="ARBA" id="ARBA00022475"/>
    </source>
</evidence>
<feature type="domain" description="Flagellar M-ring C-terminal" evidence="12">
    <location>
        <begin position="249"/>
        <end position="399"/>
    </location>
</feature>
<keyword evidence="7 10" id="KW-0472">Membrane</keyword>
<dbReference type="InterPro" id="IPR000067">
    <property type="entry name" value="FlgMring_FliF"/>
</dbReference>
<dbReference type="Pfam" id="PF01514">
    <property type="entry name" value="YscJ_FliF"/>
    <property type="match status" value="1"/>
</dbReference>
<reference evidence="13 14" key="1">
    <citation type="submission" date="2019-03" db="EMBL/GenBank/DDBJ databases">
        <title>Genomics of glacier-inhabiting Cryobacterium strains.</title>
        <authorList>
            <person name="Liu Q."/>
            <person name="Xin Y.-H."/>
        </authorList>
    </citation>
    <scope>NUCLEOTIDE SEQUENCE [LARGE SCALE GENOMIC DNA]</scope>
    <source>
        <strain evidence="14">TMT1-22</strain>
    </source>
</reference>
<protein>
    <recommendedName>
        <fullName evidence="9">Flagellar M-ring protein</fullName>
    </recommendedName>
</protein>
<evidence type="ECO:0000256" key="10">
    <source>
        <dbReference type="SAM" id="Phobius"/>
    </source>
</evidence>
<dbReference type="PIRSF" id="PIRSF004862">
    <property type="entry name" value="FliF"/>
    <property type="match status" value="1"/>
</dbReference>
<comment type="similarity">
    <text evidence="3 9">Belongs to the FliF family.</text>
</comment>
<dbReference type="InterPro" id="IPR045851">
    <property type="entry name" value="AMP-bd_C_sf"/>
</dbReference>
<feature type="domain" description="Flagellar M-ring N-terminal" evidence="11">
    <location>
        <begin position="46"/>
        <end position="220"/>
    </location>
</feature>
<feature type="transmembrane region" description="Helical" evidence="10">
    <location>
        <begin position="426"/>
        <end position="447"/>
    </location>
</feature>
<dbReference type="Pfam" id="PF08345">
    <property type="entry name" value="YscJ_FliF_C"/>
    <property type="match status" value="1"/>
</dbReference>
<organism evidence="13 14">
    <name type="scientific">Cryobacterium shii</name>
    <dbReference type="NCBI Taxonomy" id="1259235"/>
    <lineage>
        <taxon>Bacteria</taxon>
        <taxon>Bacillati</taxon>
        <taxon>Actinomycetota</taxon>
        <taxon>Actinomycetes</taxon>
        <taxon>Micrococcales</taxon>
        <taxon>Microbacteriaceae</taxon>
        <taxon>Cryobacterium</taxon>
    </lineage>
</organism>
<dbReference type="Gene3D" id="3.30.300.30">
    <property type="match status" value="1"/>
</dbReference>
<keyword evidence="13" id="KW-0969">Cilium</keyword>